<dbReference type="RefSeq" id="WP_077410725.1">
    <property type="nucleotide sequence ID" value="NZ_JBHRTS010000005.1"/>
</dbReference>
<keyword evidence="2" id="KW-1185">Reference proteome</keyword>
<organism evidence="1 2">
    <name type="scientific">Marinicella sediminis</name>
    <dbReference type="NCBI Taxonomy" id="1792834"/>
    <lineage>
        <taxon>Bacteria</taxon>
        <taxon>Pseudomonadati</taxon>
        <taxon>Pseudomonadota</taxon>
        <taxon>Gammaproteobacteria</taxon>
        <taxon>Lysobacterales</taxon>
        <taxon>Marinicellaceae</taxon>
        <taxon>Marinicella</taxon>
    </lineage>
</organism>
<proteinExistence type="predicted"/>
<accession>A0ABV7J972</accession>
<dbReference type="EMBL" id="JBHRTS010000005">
    <property type="protein sequence ID" value="MFC3194671.1"/>
    <property type="molecule type" value="Genomic_DNA"/>
</dbReference>
<reference evidence="2" key="1">
    <citation type="journal article" date="2019" name="Int. J. Syst. Evol. Microbiol.">
        <title>The Global Catalogue of Microorganisms (GCM) 10K type strain sequencing project: providing services to taxonomists for standard genome sequencing and annotation.</title>
        <authorList>
            <consortium name="The Broad Institute Genomics Platform"/>
            <consortium name="The Broad Institute Genome Sequencing Center for Infectious Disease"/>
            <person name="Wu L."/>
            <person name="Ma J."/>
        </authorList>
    </citation>
    <scope>NUCLEOTIDE SEQUENCE [LARGE SCALE GENOMIC DNA]</scope>
    <source>
        <strain evidence="2">KCTC 42953</strain>
    </source>
</reference>
<evidence type="ECO:0000313" key="2">
    <source>
        <dbReference type="Proteomes" id="UP001595533"/>
    </source>
</evidence>
<gene>
    <name evidence="1" type="ORF">ACFODZ_10520</name>
</gene>
<comment type="caution">
    <text evidence="1">The sequence shown here is derived from an EMBL/GenBank/DDBJ whole genome shotgun (WGS) entry which is preliminary data.</text>
</comment>
<sequence length="63" mass="7013">MKNPVSVFGCAYFMNDGSQKTYAILRDCNRQAIILSILVLPVRAVNPIIQGLFYGRVLILKIG</sequence>
<dbReference type="Proteomes" id="UP001595533">
    <property type="component" value="Unassembled WGS sequence"/>
</dbReference>
<evidence type="ECO:0000313" key="1">
    <source>
        <dbReference type="EMBL" id="MFC3194671.1"/>
    </source>
</evidence>
<protein>
    <submittedName>
        <fullName evidence="1">Uncharacterized protein</fullName>
    </submittedName>
</protein>
<name>A0ABV7J972_9GAMM</name>